<keyword evidence="9 12" id="KW-0456">Lyase</keyword>
<evidence type="ECO:0000256" key="5">
    <source>
        <dbReference type="ARBA" id="ARBA00022723"/>
    </source>
</evidence>
<dbReference type="SUPFAM" id="SSF54211">
    <property type="entry name" value="Ribosomal protein S5 domain 2-like"/>
    <property type="match status" value="2"/>
</dbReference>
<dbReference type="PROSITE" id="PS00955">
    <property type="entry name" value="IGP_DEHYDRATASE_2"/>
    <property type="match status" value="1"/>
</dbReference>
<dbReference type="InterPro" id="IPR005954">
    <property type="entry name" value="HisB_N"/>
</dbReference>
<dbReference type="PATRIC" id="fig|742817.3.peg.1816"/>
<keyword evidence="8 12" id="KW-0368">Histidine biosynthesis</keyword>
<dbReference type="EC" id="4.2.1.19" evidence="12"/>
<dbReference type="InterPro" id="IPR038494">
    <property type="entry name" value="IGPD_sf"/>
</dbReference>
<sequence>MLKKKILFVDRDGTILREPPVDQQIDRLEKFEFIPGVIGALRQLAMETDYRFVMVSNQDGLGTPAFPLENFLPLQQLMLQILEGEGVHFDEVLIDGSFPEEPSYRRKPSVGMVEKYLNELLDRENSYVIGDRLSDMQLAANMGIRGIYRGGEIFTDLPVAFCTESWLEIRDFLKQGCRRVKIERRTSETKVCVELDLNGSGRAGIDTGIAFFDHMLEQLARHGGVDLYFQVKGDLHVDEHHTIEDAAIVLGEAFREALGSKKGIERYGFALPMDESKAEVLLDFGGRACLEWRVAFTREYVGDFPTEMTRHFFASFCESSKCNLHIVAEGENMHHLIEAIFKAFARCIRMAIRQTGTAIPSSKGIL</sequence>
<name>H1DHG3_9BACT</name>
<dbReference type="GO" id="GO:0000105">
    <property type="term" value="P:L-histidine biosynthetic process"/>
    <property type="evidence" value="ECO:0007669"/>
    <property type="project" value="UniProtKB-UniRule"/>
</dbReference>
<proteinExistence type="inferred from homology"/>
<dbReference type="PROSITE" id="PS00954">
    <property type="entry name" value="IGP_DEHYDRATASE_1"/>
    <property type="match status" value="1"/>
</dbReference>
<comment type="caution">
    <text evidence="12">Lacks conserved residue(s) required for the propagation of feature annotation.</text>
</comment>
<gene>
    <name evidence="12" type="primary">hisB</name>
    <name evidence="13" type="ORF">HMPREF9449_01699</name>
</gene>
<dbReference type="FunFam" id="3.30.230.40:FF:000001">
    <property type="entry name" value="Imidazoleglycerol-phosphate dehydratase HisB"/>
    <property type="match status" value="1"/>
</dbReference>
<protein>
    <recommendedName>
        <fullName evidence="12">Histidine biosynthesis bifunctional protein HisB</fullName>
    </recommendedName>
    <domain>
        <recommendedName>
            <fullName evidence="12">Histidinol-phosphatase</fullName>
            <ecNumber evidence="12">3.1.3.15</ecNumber>
        </recommendedName>
    </domain>
    <domain>
        <recommendedName>
            <fullName evidence="12">Imidazoleglycerol-phosphate dehydratase</fullName>
            <shortName evidence="12">IGPD</shortName>
            <ecNumber evidence="12">4.2.1.19</ecNumber>
        </recommendedName>
    </domain>
</protein>
<dbReference type="GeneID" id="98069264"/>
<comment type="caution">
    <text evidence="13">The sequence shown here is derived from an EMBL/GenBank/DDBJ whole genome shotgun (WGS) entry which is preliminary data.</text>
</comment>
<keyword evidence="5 12" id="KW-0479">Metal-binding</keyword>
<feature type="binding site" evidence="12">
    <location>
        <position position="131"/>
    </location>
    <ligand>
        <name>Mg(2+)</name>
        <dbReference type="ChEBI" id="CHEBI:18420"/>
    </ligand>
</feature>
<dbReference type="Pfam" id="PF13242">
    <property type="entry name" value="Hydrolase_like"/>
    <property type="match status" value="1"/>
</dbReference>
<evidence type="ECO:0000256" key="1">
    <source>
        <dbReference type="ARBA" id="ARBA00001946"/>
    </source>
</evidence>
<dbReference type="InterPro" id="IPR020565">
    <property type="entry name" value="ImidazoleglycerP_deHydtase_CS"/>
</dbReference>
<dbReference type="PANTHER" id="PTHR23133">
    <property type="entry name" value="IMIDAZOLEGLYCEROL-PHOSPHATE DEHYDRATASE HIS7"/>
    <property type="match status" value="1"/>
</dbReference>
<comment type="catalytic activity">
    <reaction evidence="12">
        <text>D-erythro-1-(imidazol-4-yl)glycerol 3-phosphate = 3-(imidazol-4-yl)-2-oxopropyl phosphate + H2O</text>
        <dbReference type="Rhea" id="RHEA:11040"/>
        <dbReference type="ChEBI" id="CHEBI:15377"/>
        <dbReference type="ChEBI" id="CHEBI:57766"/>
        <dbReference type="ChEBI" id="CHEBI:58278"/>
        <dbReference type="EC" id="4.2.1.19"/>
    </reaction>
</comment>
<feature type="region of interest" description="Imidazoleglycerol-phosphate dehydratase" evidence="12">
    <location>
        <begin position="178"/>
        <end position="366"/>
    </location>
</feature>
<evidence type="ECO:0000256" key="7">
    <source>
        <dbReference type="ARBA" id="ARBA00022842"/>
    </source>
</evidence>
<dbReference type="Gene3D" id="3.30.230.40">
    <property type="entry name" value="Imidazole glycerol phosphate dehydratase, domain 1"/>
    <property type="match status" value="2"/>
</dbReference>
<dbReference type="NCBIfam" id="TIGR01261">
    <property type="entry name" value="hisB_Nterm"/>
    <property type="match status" value="1"/>
</dbReference>
<reference evidence="13 14" key="1">
    <citation type="submission" date="2012-01" db="EMBL/GenBank/DDBJ databases">
        <title>The Genome Sequence of Odoribacter laneus YIT 12061.</title>
        <authorList>
            <consortium name="The Broad Institute Genome Sequencing Platform"/>
            <person name="Earl A."/>
            <person name="Ward D."/>
            <person name="Feldgarden M."/>
            <person name="Gevers D."/>
            <person name="Morotomi M."/>
            <person name="Young S.K."/>
            <person name="Zeng Q."/>
            <person name="Gargeya S."/>
            <person name="Fitzgerald M."/>
            <person name="Haas B."/>
            <person name="Abouelleil A."/>
            <person name="Alvarado L."/>
            <person name="Arachchi H.M."/>
            <person name="Berlin A."/>
            <person name="Chapman S.B."/>
            <person name="Gearin G."/>
            <person name="Goldberg J."/>
            <person name="Griggs A."/>
            <person name="Gujja S."/>
            <person name="Hansen M."/>
            <person name="Heiman D."/>
            <person name="Howarth C."/>
            <person name="Larimer J."/>
            <person name="Lui A."/>
            <person name="MacDonald P.J.P."/>
            <person name="McCowen C."/>
            <person name="Montmayeur A."/>
            <person name="Murphy C."/>
            <person name="Neiman D."/>
            <person name="Pearson M."/>
            <person name="Priest M."/>
            <person name="Roberts A."/>
            <person name="Saif S."/>
            <person name="Shea T."/>
            <person name="Sisk P."/>
            <person name="Stolte C."/>
            <person name="Sykes S."/>
            <person name="Wortman J."/>
            <person name="Nusbaum C."/>
            <person name="Birren B."/>
        </authorList>
    </citation>
    <scope>NUCLEOTIDE SEQUENCE [LARGE SCALE GENOMIC DNA]</scope>
    <source>
        <strain evidence="13 14">YIT 12061</strain>
    </source>
</reference>
<dbReference type="InterPro" id="IPR006543">
    <property type="entry name" value="Histidinol-phos"/>
</dbReference>
<dbReference type="HAMAP" id="MF_00076">
    <property type="entry name" value="HisB"/>
    <property type="match status" value="1"/>
</dbReference>
<evidence type="ECO:0000256" key="9">
    <source>
        <dbReference type="ARBA" id="ARBA00023239"/>
    </source>
</evidence>
<accession>H1DHG3</accession>
<feature type="active site" description="Proton donor" evidence="12">
    <location>
        <position position="12"/>
    </location>
</feature>
<comment type="catalytic activity">
    <reaction evidence="11 12">
        <text>L-histidinol phosphate + H2O = L-histidinol + phosphate</text>
        <dbReference type="Rhea" id="RHEA:14465"/>
        <dbReference type="ChEBI" id="CHEBI:15377"/>
        <dbReference type="ChEBI" id="CHEBI:43474"/>
        <dbReference type="ChEBI" id="CHEBI:57699"/>
        <dbReference type="ChEBI" id="CHEBI:57980"/>
        <dbReference type="EC" id="3.1.3.15"/>
    </reaction>
</comment>
<evidence type="ECO:0000256" key="8">
    <source>
        <dbReference type="ARBA" id="ARBA00023102"/>
    </source>
</evidence>
<evidence type="ECO:0000313" key="14">
    <source>
        <dbReference type="Proteomes" id="UP000004892"/>
    </source>
</evidence>
<evidence type="ECO:0000256" key="6">
    <source>
        <dbReference type="ARBA" id="ARBA00022801"/>
    </source>
</evidence>
<dbReference type="InterPro" id="IPR020566">
    <property type="entry name" value="His_synth_bifunc_HisB"/>
</dbReference>
<feature type="active site" description="Nucleophile" evidence="12">
    <location>
        <position position="10"/>
    </location>
</feature>
<comment type="similarity">
    <text evidence="12">In the N-terminal section; belongs to the histidinol-phosphatase family.</text>
</comment>
<dbReference type="HOGENOM" id="CLU_044308_0_0_10"/>
<feature type="binding site" evidence="12">
    <location>
        <position position="12"/>
    </location>
    <ligand>
        <name>Mg(2+)</name>
        <dbReference type="ChEBI" id="CHEBI:18420"/>
    </ligand>
</feature>
<dbReference type="eggNOG" id="COG0131">
    <property type="taxonomic scope" value="Bacteria"/>
</dbReference>
<dbReference type="GO" id="GO:0046872">
    <property type="term" value="F:metal ion binding"/>
    <property type="evidence" value="ECO:0007669"/>
    <property type="project" value="UniProtKB-KW"/>
</dbReference>
<dbReference type="InterPro" id="IPR023214">
    <property type="entry name" value="HAD_sf"/>
</dbReference>
<keyword evidence="14" id="KW-1185">Reference proteome</keyword>
<dbReference type="RefSeq" id="WP_009136847.1">
    <property type="nucleotide sequence ID" value="NZ_JH594596.1"/>
</dbReference>
<dbReference type="SUPFAM" id="SSF56784">
    <property type="entry name" value="HAD-like"/>
    <property type="match status" value="1"/>
</dbReference>
<dbReference type="CDD" id="cd07914">
    <property type="entry name" value="IGPD"/>
    <property type="match status" value="1"/>
</dbReference>
<feature type="region of interest" description="Histidinol-phosphatase" evidence="12">
    <location>
        <begin position="1"/>
        <end position="177"/>
    </location>
</feature>
<keyword evidence="3 12" id="KW-0963">Cytoplasm</keyword>
<comment type="subcellular location">
    <subcellularLocation>
        <location evidence="12">Cytoplasm</location>
    </subcellularLocation>
</comment>
<evidence type="ECO:0000256" key="4">
    <source>
        <dbReference type="ARBA" id="ARBA00022605"/>
    </source>
</evidence>
<dbReference type="PANTHER" id="PTHR23133:SF2">
    <property type="entry name" value="IMIDAZOLEGLYCEROL-PHOSPHATE DEHYDRATASE"/>
    <property type="match status" value="1"/>
</dbReference>
<dbReference type="AlphaFoldDB" id="H1DHG3"/>
<dbReference type="Proteomes" id="UP000004892">
    <property type="component" value="Unassembled WGS sequence"/>
</dbReference>
<dbReference type="STRING" id="742817.HMPREF9449_01699"/>
<keyword evidence="4 12" id="KW-0028">Amino-acid biosynthesis</keyword>
<evidence type="ECO:0000256" key="11">
    <source>
        <dbReference type="ARBA" id="ARBA00049158"/>
    </source>
</evidence>
<dbReference type="InterPro" id="IPR036412">
    <property type="entry name" value="HAD-like_sf"/>
</dbReference>
<comment type="similarity">
    <text evidence="12">In the C-terminal section; belongs to the imidazoleglycerol-phosphate dehydratase family.</text>
</comment>
<dbReference type="NCBIfam" id="TIGR01662">
    <property type="entry name" value="HAD-SF-IIIA"/>
    <property type="match status" value="1"/>
</dbReference>
<dbReference type="NCBIfam" id="NF002114">
    <property type="entry name" value="PRK00951.2-4"/>
    <property type="match status" value="1"/>
</dbReference>
<comment type="pathway">
    <text evidence="2 12">Amino-acid biosynthesis; L-histidine biosynthesis; L-histidine from 5-phospho-alpha-D-ribose 1-diphosphate: step 6/9.</text>
</comment>
<dbReference type="GO" id="GO:0004424">
    <property type="term" value="F:imidazoleglycerol-phosphate dehydratase activity"/>
    <property type="evidence" value="ECO:0007669"/>
    <property type="project" value="UniProtKB-UniRule"/>
</dbReference>
<feature type="binding site" evidence="12">
    <location>
        <position position="10"/>
    </location>
    <ligand>
        <name>Mg(2+)</name>
        <dbReference type="ChEBI" id="CHEBI:18420"/>
    </ligand>
</feature>
<dbReference type="GO" id="GO:0005737">
    <property type="term" value="C:cytoplasm"/>
    <property type="evidence" value="ECO:0007669"/>
    <property type="project" value="UniProtKB-SubCell"/>
</dbReference>
<dbReference type="Pfam" id="PF00475">
    <property type="entry name" value="IGPD"/>
    <property type="match status" value="1"/>
</dbReference>
<dbReference type="InterPro" id="IPR006549">
    <property type="entry name" value="HAD-SF_hydro_IIIA"/>
</dbReference>
<dbReference type="Gene3D" id="3.40.50.1000">
    <property type="entry name" value="HAD superfamily/HAD-like"/>
    <property type="match status" value="1"/>
</dbReference>
<dbReference type="HAMAP" id="MF_01022">
    <property type="entry name" value="Bifunc_HisB"/>
    <property type="match status" value="1"/>
</dbReference>
<dbReference type="NCBIfam" id="NF002111">
    <property type="entry name" value="PRK00951.2-1"/>
    <property type="match status" value="1"/>
</dbReference>
<keyword evidence="7 12" id="KW-0460">Magnesium</keyword>
<keyword evidence="6 12" id="KW-0378">Hydrolase</keyword>
<dbReference type="FunFam" id="3.30.230.40:FF:000003">
    <property type="entry name" value="Imidazoleglycerol-phosphate dehydratase HisB"/>
    <property type="match status" value="1"/>
</dbReference>
<evidence type="ECO:0000256" key="3">
    <source>
        <dbReference type="ARBA" id="ARBA00022490"/>
    </source>
</evidence>
<comment type="cofactor">
    <cofactor evidence="1 12">
        <name>Mg(2+)</name>
        <dbReference type="ChEBI" id="CHEBI:18420"/>
    </cofactor>
</comment>
<dbReference type="UniPathway" id="UPA00031">
    <property type="reaction ID" value="UER00011"/>
</dbReference>
<dbReference type="EMBL" id="ADMC01000022">
    <property type="protein sequence ID" value="EHP47846.1"/>
    <property type="molecule type" value="Genomic_DNA"/>
</dbReference>
<organism evidence="13 14">
    <name type="scientific">Odoribacter laneus YIT 12061</name>
    <dbReference type="NCBI Taxonomy" id="742817"/>
    <lineage>
        <taxon>Bacteria</taxon>
        <taxon>Pseudomonadati</taxon>
        <taxon>Bacteroidota</taxon>
        <taxon>Bacteroidia</taxon>
        <taxon>Bacteroidales</taxon>
        <taxon>Odoribacteraceae</taxon>
        <taxon>Odoribacter</taxon>
    </lineage>
</organism>
<keyword evidence="10 12" id="KW-0511">Multifunctional enzyme</keyword>
<dbReference type="eggNOG" id="COG0241">
    <property type="taxonomic scope" value="Bacteria"/>
</dbReference>
<dbReference type="InterPro" id="IPR020568">
    <property type="entry name" value="Ribosomal_Su5_D2-typ_SF"/>
</dbReference>
<evidence type="ECO:0000256" key="12">
    <source>
        <dbReference type="HAMAP-Rule" id="MF_01022"/>
    </source>
</evidence>
<evidence type="ECO:0000256" key="10">
    <source>
        <dbReference type="ARBA" id="ARBA00023268"/>
    </source>
</evidence>
<evidence type="ECO:0000313" key="13">
    <source>
        <dbReference type="EMBL" id="EHP47846.1"/>
    </source>
</evidence>
<evidence type="ECO:0000256" key="2">
    <source>
        <dbReference type="ARBA" id="ARBA00005047"/>
    </source>
</evidence>
<comment type="pathway">
    <text evidence="12">Amino-acid biosynthesis; L-histidine biosynthesis; L-histidine from 5-phospho-alpha-D-ribose 1-diphosphate: step 8/9.</text>
</comment>
<dbReference type="NCBIfam" id="TIGR01656">
    <property type="entry name" value="Histidinol-ppas"/>
    <property type="match status" value="1"/>
</dbReference>
<dbReference type="NCBIfam" id="NF003937">
    <property type="entry name" value="PRK05446.1"/>
    <property type="match status" value="1"/>
</dbReference>
<dbReference type="InterPro" id="IPR000807">
    <property type="entry name" value="ImidazoleglycerolP_deHydtase"/>
</dbReference>
<dbReference type="GO" id="GO:0004401">
    <property type="term" value="F:histidinol-phosphatase activity"/>
    <property type="evidence" value="ECO:0007669"/>
    <property type="project" value="UniProtKB-UniRule"/>
</dbReference>
<dbReference type="EC" id="3.1.3.15" evidence="12"/>